<name>A0ABN5LXS1_9DEIN</name>
<gene>
    <name evidence="2" type="ORF">Mtai_v1c15370</name>
</gene>
<protein>
    <submittedName>
        <fullName evidence="2">Uncharacterized protein</fullName>
    </submittedName>
</protein>
<accession>A0ABN5LXS1</accession>
<dbReference type="EMBL" id="CP021130">
    <property type="protein sequence ID" value="AWR86778.1"/>
    <property type="molecule type" value="Genomic_DNA"/>
</dbReference>
<reference evidence="2 3" key="1">
    <citation type="submission" date="2017-05" db="EMBL/GenBank/DDBJ databases">
        <title>Complete genome sequence of Meiothermus taiwanensis WR-220.</title>
        <authorList>
            <person name="Wu W.-L."/>
            <person name="Lo W.-S."/>
            <person name="Kuo C.-H."/>
            <person name="Wu S.-H."/>
        </authorList>
    </citation>
    <scope>NUCLEOTIDE SEQUENCE [LARGE SCALE GENOMIC DNA]</scope>
    <source>
        <strain evidence="2 3">WR-220</strain>
    </source>
</reference>
<dbReference type="RefSeq" id="WP_036198912.1">
    <property type="nucleotide sequence ID" value="NZ_CP021130.1"/>
</dbReference>
<proteinExistence type="predicted"/>
<evidence type="ECO:0000313" key="2">
    <source>
        <dbReference type="EMBL" id="AWR86778.1"/>
    </source>
</evidence>
<evidence type="ECO:0000313" key="3">
    <source>
        <dbReference type="Proteomes" id="UP000263013"/>
    </source>
</evidence>
<dbReference type="Proteomes" id="UP000263013">
    <property type="component" value="Chromosome"/>
</dbReference>
<feature type="coiled-coil region" evidence="1">
    <location>
        <begin position="13"/>
        <end position="40"/>
    </location>
</feature>
<organism evidence="2 3">
    <name type="scientific">Meiothermus taiwanensis WR-220</name>
    <dbReference type="NCBI Taxonomy" id="1339250"/>
    <lineage>
        <taxon>Bacteria</taxon>
        <taxon>Thermotogati</taxon>
        <taxon>Deinococcota</taxon>
        <taxon>Deinococci</taxon>
        <taxon>Thermales</taxon>
        <taxon>Thermaceae</taxon>
        <taxon>Meiothermus</taxon>
    </lineage>
</organism>
<keyword evidence="3" id="KW-1185">Reference proteome</keyword>
<sequence length="156" mass="17345">MFNLLGMKPEEIITQAQSAVKALEEKLTCLEDRLAAIQRTLEYEYGRPRRDVAGHDPARLPLISQIDVYGIPTGEVFGYNRSHLDVAGVLGKPATRGHLVNMGYSNVQIWFSYGSSKVGPYILPPSAALEISFLVEKVEFEVDLEGGYSKIQVLFQ</sequence>
<keyword evidence="1" id="KW-0175">Coiled coil</keyword>
<evidence type="ECO:0000256" key="1">
    <source>
        <dbReference type="SAM" id="Coils"/>
    </source>
</evidence>